<feature type="signal peptide" evidence="5">
    <location>
        <begin position="1"/>
        <end position="34"/>
    </location>
</feature>
<feature type="domain" description="CUB" evidence="6">
    <location>
        <begin position="203"/>
        <end position="317"/>
    </location>
</feature>
<dbReference type="InterPro" id="IPR000859">
    <property type="entry name" value="CUB_dom"/>
</dbReference>
<feature type="non-terminal residue" evidence="7">
    <location>
        <position position="656"/>
    </location>
</feature>
<dbReference type="CDD" id="cd00041">
    <property type="entry name" value="CUB"/>
    <property type="match status" value="1"/>
</dbReference>
<sequence>MYYSQVSPFAMDVLGNTLAFLVLLILCFLCGLSATDLECGGVYTENEITIESPNYLNKPDGHTTCDFIFKDDHCSTQYFFHFVNFYLEKTSDCNATGLEIEGQDVLCGYQNGTKIYYSEYGTLRVKFYSRRHKSDEKFKILVTKIPCDYVLGYSRVKRSFHNRVCKSYEVPNTFDAMQYPRHFYNYMQLPFIQQQNTAVKACCATRYDSKNFLISSPNFPYEKDTGSDCTYHIYRVNHNICKIRLNFLYYWNGYQTPAGCKNGYLEIDEKRICGCNSGLKLVADFGAHYGNFPKVIKFKSNGHSEMSRGFVIEVLQEECLSNSGLINNALHNFPYKQSLCPLIRHDPYIDIRFFYPSFLNARSDLKCSGLGAKDLFALTRLPLWKYMSQCPREKLPKRCLEISDKVGCLSTPGYPFYYPPNLNLCYRFIKSPGYCAVKLIMLDFLIESSYQCSKDYVLLGDGKRYCGHQLYNTFSVLTFVNGTFEDVSFVTDNSISCRGFKAWFTQIPCTGTTPSPTTKPSVTTQDPTLPPTTIFYPTTSISTTEVPVTTPAPTLPPSTITYPITITSTTEEPVTTPLPTIPPTIPPTMPPTTITDPVTVTTTAEPTSTPFPNTTIATTSAPSECVQEYSEKYFQIDINHTNLVDNTCRFLIRKYA</sequence>
<gene>
    <name evidence="7" type="ORF">AMK59_1564</name>
</gene>
<dbReference type="SMART" id="SM00042">
    <property type="entry name" value="CUB"/>
    <property type="match status" value="2"/>
</dbReference>
<keyword evidence="1" id="KW-0677">Repeat</keyword>
<evidence type="ECO:0000256" key="3">
    <source>
        <dbReference type="PROSITE-ProRule" id="PRU00059"/>
    </source>
</evidence>
<feature type="domain" description="CUB" evidence="6">
    <location>
        <begin position="390"/>
        <end position="507"/>
    </location>
</feature>
<proteinExistence type="predicted"/>
<keyword evidence="8" id="KW-1185">Reference proteome</keyword>
<protein>
    <submittedName>
        <fullName evidence="7">CUB domain-containing protein</fullName>
    </submittedName>
</protein>
<evidence type="ECO:0000313" key="8">
    <source>
        <dbReference type="Proteomes" id="UP000051574"/>
    </source>
</evidence>
<comment type="caution">
    <text evidence="3">Lacks conserved residue(s) required for the propagation of feature annotation.</text>
</comment>
<feature type="compositionally biased region" description="Pro residues" evidence="4">
    <location>
        <begin position="579"/>
        <end position="590"/>
    </location>
</feature>
<reference evidence="7 8" key="1">
    <citation type="submission" date="2015-09" db="EMBL/GenBank/DDBJ databases">
        <title>Draft genome of the scarab beetle Oryctes borbonicus.</title>
        <authorList>
            <person name="Meyer J.M."/>
            <person name="Markov G.V."/>
            <person name="Baskaran P."/>
            <person name="Herrmann M."/>
            <person name="Sommer R.J."/>
            <person name="Roedelsperger C."/>
        </authorList>
    </citation>
    <scope>NUCLEOTIDE SEQUENCE [LARGE SCALE GENOMIC DNA]</scope>
    <source>
        <strain evidence="7">OB123</strain>
        <tissue evidence="7">Whole animal</tissue>
    </source>
</reference>
<dbReference type="Gene3D" id="2.60.120.290">
    <property type="entry name" value="Spermadhesin, CUB domain"/>
    <property type="match status" value="3"/>
</dbReference>
<comment type="caution">
    <text evidence="7">The sequence shown here is derived from an EMBL/GenBank/DDBJ whole genome shotgun (WGS) entry which is preliminary data.</text>
</comment>
<evidence type="ECO:0000313" key="7">
    <source>
        <dbReference type="EMBL" id="KRT85002.1"/>
    </source>
</evidence>
<dbReference type="PROSITE" id="PS01180">
    <property type="entry name" value="CUB"/>
    <property type="match status" value="3"/>
</dbReference>
<dbReference type="PANTHER" id="PTHR24251:SF30">
    <property type="entry name" value="MEMBRANE FRIZZLED-RELATED PROTEIN"/>
    <property type="match status" value="1"/>
</dbReference>
<evidence type="ECO:0000256" key="4">
    <source>
        <dbReference type="SAM" id="MobiDB-lite"/>
    </source>
</evidence>
<keyword evidence="2" id="KW-1015">Disulfide bond</keyword>
<feature type="domain" description="CUB" evidence="6">
    <location>
        <begin position="39"/>
        <end position="145"/>
    </location>
</feature>
<dbReference type="AlphaFoldDB" id="A0A0T6BCD5"/>
<feature type="region of interest" description="Disordered" evidence="4">
    <location>
        <begin position="571"/>
        <end position="591"/>
    </location>
</feature>
<dbReference type="OrthoDB" id="6369184at2759"/>
<evidence type="ECO:0000259" key="6">
    <source>
        <dbReference type="PROSITE" id="PS01180"/>
    </source>
</evidence>
<feature type="chain" id="PRO_5006668565" evidence="5">
    <location>
        <begin position="35"/>
        <end position="656"/>
    </location>
</feature>
<dbReference type="Pfam" id="PF00431">
    <property type="entry name" value="CUB"/>
    <property type="match status" value="2"/>
</dbReference>
<evidence type="ECO:0000256" key="5">
    <source>
        <dbReference type="SAM" id="SignalP"/>
    </source>
</evidence>
<dbReference type="PANTHER" id="PTHR24251">
    <property type="entry name" value="OVOCHYMASE-RELATED"/>
    <property type="match status" value="1"/>
</dbReference>
<evidence type="ECO:0000256" key="1">
    <source>
        <dbReference type="ARBA" id="ARBA00022737"/>
    </source>
</evidence>
<dbReference type="Proteomes" id="UP000051574">
    <property type="component" value="Unassembled WGS sequence"/>
</dbReference>
<keyword evidence="5" id="KW-0732">Signal</keyword>
<dbReference type="SUPFAM" id="SSF49854">
    <property type="entry name" value="Spermadhesin, CUB domain"/>
    <property type="match status" value="3"/>
</dbReference>
<evidence type="ECO:0000256" key="2">
    <source>
        <dbReference type="ARBA" id="ARBA00023157"/>
    </source>
</evidence>
<accession>A0A0T6BCD5</accession>
<organism evidence="7 8">
    <name type="scientific">Oryctes borbonicus</name>
    <dbReference type="NCBI Taxonomy" id="1629725"/>
    <lineage>
        <taxon>Eukaryota</taxon>
        <taxon>Metazoa</taxon>
        <taxon>Ecdysozoa</taxon>
        <taxon>Arthropoda</taxon>
        <taxon>Hexapoda</taxon>
        <taxon>Insecta</taxon>
        <taxon>Pterygota</taxon>
        <taxon>Neoptera</taxon>
        <taxon>Endopterygota</taxon>
        <taxon>Coleoptera</taxon>
        <taxon>Polyphaga</taxon>
        <taxon>Scarabaeiformia</taxon>
        <taxon>Scarabaeidae</taxon>
        <taxon>Dynastinae</taxon>
        <taxon>Oryctes</taxon>
    </lineage>
</organism>
<dbReference type="InterPro" id="IPR035914">
    <property type="entry name" value="Sperma_CUB_dom_sf"/>
</dbReference>
<name>A0A0T6BCD5_9SCAR</name>
<dbReference type="EMBL" id="LJIG01001938">
    <property type="protein sequence ID" value="KRT85002.1"/>
    <property type="molecule type" value="Genomic_DNA"/>
</dbReference>